<dbReference type="NCBIfam" id="TIGR00540">
    <property type="entry name" value="TPR_hemY_coli"/>
    <property type="match status" value="1"/>
</dbReference>
<comment type="caution">
    <text evidence="12">The sequence shown here is derived from an EMBL/GenBank/DDBJ whole genome shotgun (WGS) entry which is preliminary data.</text>
</comment>
<comment type="function">
    <text evidence="1">Involved in a late step of protoheme IX synthesis.</text>
</comment>
<keyword evidence="5" id="KW-0997">Cell inner membrane</keyword>
<sequence length="422" mass="45584">MRYWLGGLLLVAAMLAAAFGYHWLASDPGYVLLRLGQTSYESTAVVAFVLLVVLWALIGVLWRLGRWPLRLWFRRVRRKSRERLANGLVALAEGRYLRAEKELARATQYRELRAPAMLATARAALALGETARAEAALDEAAQTAPAAALALRARLRRERGESAEAFRLLAAEAKTTSLAPSAWVEYIEAALATGEGDAALAALAPLARGQALSASTFDALETRVLAAALAQQRSADGLNALWASLSRGQRRVPEALAAYATRMAQLGQPLPGMSEIEAHLRKDWSDVAVLAYAGLQGADTGARLRQAEGWLKPHPNSVALLTALGRLCVAGKLWGKAREYLERALAISETAANWEALGDCHSGEGSHDTAEQCYRNALRLHRGEASEALPGQGLPRLGLDTKAVVVEERSEHGVPRLPDLSR</sequence>
<protein>
    <submittedName>
        <fullName evidence="12">HemY protein</fullName>
    </submittedName>
</protein>
<evidence type="ECO:0000256" key="4">
    <source>
        <dbReference type="ARBA" id="ARBA00022475"/>
    </source>
</evidence>
<dbReference type="GO" id="GO:0005886">
    <property type="term" value="C:plasma membrane"/>
    <property type="evidence" value="ECO:0007669"/>
    <property type="project" value="UniProtKB-SubCell"/>
</dbReference>
<dbReference type="AlphaFoldDB" id="A0A4R6Z7B7"/>
<evidence type="ECO:0000256" key="9">
    <source>
        <dbReference type="ARBA" id="ARBA00023244"/>
    </source>
</evidence>
<feature type="transmembrane region" description="Helical" evidence="10">
    <location>
        <begin position="44"/>
        <end position="65"/>
    </location>
</feature>
<dbReference type="OrthoDB" id="7053339at2"/>
<accession>A0A4R6Z7B7</accession>
<keyword evidence="7 10" id="KW-1133">Transmembrane helix</keyword>
<evidence type="ECO:0000256" key="2">
    <source>
        <dbReference type="ARBA" id="ARBA00004429"/>
    </source>
</evidence>
<evidence type="ECO:0000256" key="10">
    <source>
        <dbReference type="SAM" id="Phobius"/>
    </source>
</evidence>
<dbReference type="RefSeq" id="WP_133817331.1">
    <property type="nucleotide sequence ID" value="NZ_SNZH01000002.1"/>
</dbReference>
<evidence type="ECO:0000313" key="12">
    <source>
        <dbReference type="EMBL" id="TDR47614.1"/>
    </source>
</evidence>
<organism evidence="12 13">
    <name type="scientific">Tahibacter aquaticus</name>
    <dbReference type="NCBI Taxonomy" id="520092"/>
    <lineage>
        <taxon>Bacteria</taxon>
        <taxon>Pseudomonadati</taxon>
        <taxon>Pseudomonadota</taxon>
        <taxon>Gammaproteobacteria</taxon>
        <taxon>Lysobacterales</taxon>
        <taxon>Rhodanobacteraceae</taxon>
        <taxon>Tahibacter</taxon>
    </lineage>
</organism>
<evidence type="ECO:0000313" key="13">
    <source>
        <dbReference type="Proteomes" id="UP000295293"/>
    </source>
</evidence>
<evidence type="ECO:0000256" key="3">
    <source>
        <dbReference type="ARBA" id="ARBA00004744"/>
    </source>
</evidence>
<name>A0A4R6Z7B7_9GAMM</name>
<gene>
    <name evidence="12" type="ORF">DFR29_102274</name>
</gene>
<reference evidence="12 13" key="1">
    <citation type="submission" date="2019-03" db="EMBL/GenBank/DDBJ databases">
        <title>Genomic Encyclopedia of Type Strains, Phase IV (KMG-IV): sequencing the most valuable type-strain genomes for metagenomic binning, comparative biology and taxonomic classification.</title>
        <authorList>
            <person name="Goeker M."/>
        </authorList>
    </citation>
    <scope>NUCLEOTIDE SEQUENCE [LARGE SCALE GENOMIC DNA]</scope>
    <source>
        <strain evidence="12 13">DSM 21667</strain>
    </source>
</reference>
<evidence type="ECO:0000259" key="11">
    <source>
        <dbReference type="Pfam" id="PF07219"/>
    </source>
</evidence>
<dbReference type="GO" id="GO:0042168">
    <property type="term" value="P:heme metabolic process"/>
    <property type="evidence" value="ECO:0007669"/>
    <property type="project" value="InterPro"/>
</dbReference>
<dbReference type="GO" id="GO:0006779">
    <property type="term" value="P:porphyrin-containing compound biosynthetic process"/>
    <property type="evidence" value="ECO:0007669"/>
    <property type="project" value="UniProtKB-KW"/>
</dbReference>
<comment type="subcellular location">
    <subcellularLocation>
        <location evidence="2">Cell inner membrane</location>
        <topology evidence="2">Multi-pass membrane protein</topology>
    </subcellularLocation>
</comment>
<feature type="domain" description="HemY N-terminal" evidence="11">
    <location>
        <begin position="29"/>
        <end position="127"/>
    </location>
</feature>
<keyword evidence="9" id="KW-0627">Porphyrin biosynthesis</keyword>
<keyword evidence="13" id="KW-1185">Reference proteome</keyword>
<dbReference type="InterPro" id="IPR011990">
    <property type="entry name" value="TPR-like_helical_dom_sf"/>
</dbReference>
<dbReference type="Gene3D" id="1.25.40.10">
    <property type="entry name" value="Tetratricopeptide repeat domain"/>
    <property type="match status" value="1"/>
</dbReference>
<evidence type="ECO:0000256" key="8">
    <source>
        <dbReference type="ARBA" id="ARBA00023136"/>
    </source>
</evidence>
<dbReference type="SUPFAM" id="SSF48452">
    <property type="entry name" value="TPR-like"/>
    <property type="match status" value="1"/>
</dbReference>
<keyword evidence="8 10" id="KW-0472">Membrane</keyword>
<keyword evidence="4" id="KW-1003">Cell membrane</keyword>
<dbReference type="Pfam" id="PF07219">
    <property type="entry name" value="HemY_N"/>
    <property type="match status" value="1"/>
</dbReference>
<dbReference type="EMBL" id="SNZH01000002">
    <property type="protein sequence ID" value="TDR47614.1"/>
    <property type="molecule type" value="Genomic_DNA"/>
</dbReference>
<dbReference type="UniPathway" id="UPA00252"/>
<dbReference type="InterPro" id="IPR010817">
    <property type="entry name" value="HemY_N"/>
</dbReference>
<evidence type="ECO:0000256" key="7">
    <source>
        <dbReference type="ARBA" id="ARBA00022989"/>
    </source>
</evidence>
<proteinExistence type="predicted"/>
<keyword evidence="6 10" id="KW-0812">Transmembrane</keyword>
<evidence type="ECO:0000256" key="6">
    <source>
        <dbReference type="ARBA" id="ARBA00022692"/>
    </source>
</evidence>
<dbReference type="InterPro" id="IPR005254">
    <property type="entry name" value="Heme_biosyn_assoc_TPR_pro"/>
</dbReference>
<comment type="pathway">
    <text evidence="3">Porphyrin-containing compound metabolism; protoheme biosynthesis.</text>
</comment>
<evidence type="ECO:0000256" key="5">
    <source>
        <dbReference type="ARBA" id="ARBA00022519"/>
    </source>
</evidence>
<evidence type="ECO:0000256" key="1">
    <source>
        <dbReference type="ARBA" id="ARBA00002962"/>
    </source>
</evidence>
<dbReference type="Proteomes" id="UP000295293">
    <property type="component" value="Unassembled WGS sequence"/>
</dbReference>